<reference evidence="2 3" key="1">
    <citation type="submission" date="2020-02" db="EMBL/GenBank/DDBJ databases">
        <authorList>
            <person name="Ferguson B K."/>
        </authorList>
    </citation>
    <scope>NUCLEOTIDE SEQUENCE [LARGE SCALE GENOMIC DNA]</scope>
</reference>
<organism evidence="2 3">
    <name type="scientific">Trichogramma brassicae</name>
    <dbReference type="NCBI Taxonomy" id="86971"/>
    <lineage>
        <taxon>Eukaryota</taxon>
        <taxon>Metazoa</taxon>
        <taxon>Ecdysozoa</taxon>
        <taxon>Arthropoda</taxon>
        <taxon>Hexapoda</taxon>
        <taxon>Insecta</taxon>
        <taxon>Pterygota</taxon>
        <taxon>Neoptera</taxon>
        <taxon>Endopterygota</taxon>
        <taxon>Hymenoptera</taxon>
        <taxon>Apocrita</taxon>
        <taxon>Proctotrupomorpha</taxon>
        <taxon>Chalcidoidea</taxon>
        <taxon>Trichogrammatidae</taxon>
        <taxon>Trichogramma</taxon>
    </lineage>
</organism>
<evidence type="ECO:0000256" key="1">
    <source>
        <dbReference type="SAM" id="MobiDB-lite"/>
    </source>
</evidence>
<dbReference type="AlphaFoldDB" id="A0A6H5I9K1"/>
<feature type="region of interest" description="Disordered" evidence="1">
    <location>
        <begin position="388"/>
        <end position="411"/>
    </location>
</feature>
<sequence>MKDNNQVNSYIHVVTNNCTRQSDYSGNLYELKDCFLFVPIHDTEYITKSIIVHNVQKYKTIFKWLYSPQFLTGPLDLPFLDRPSLFFTPNVFEAAMKQRALIDESHASRHIDESTRHGGRSHASLLPHSMLEHRREGTSRRRCAILLIGPPMLGIRPSRAPATRFALSLTIRRCSSNRSLTSICTPRYRIQGADVMWWSPALRARLAVTFGGARTASPSLLSFSRSGTRCARRPRRVSRGSSRSAALSLHSRVPSARRVLVFTRKSLGTAAIYRVRRALKITASASVGVNSQDQLLELRTLTRDHGLERFLPLQNNAESIRSACHTHVHLRPKKQCVRRRERQTPQVRNQYGAVQPHCRDPNLHLQRVKHSKPWPTWCLVEAGNRRGSKRRKPCTTVRARDHLLGTETSRQ</sequence>
<feature type="compositionally biased region" description="Basic and acidic residues" evidence="1">
    <location>
        <begin position="398"/>
        <end position="411"/>
    </location>
</feature>
<dbReference type="EMBL" id="CADCXV010000649">
    <property type="protein sequence ID" value="CAB0031622.1"/>
    <property type="molecule type" value="Genomic_DNA"/>
</dbReference>
<name>A0A6H5I9K1_9HYME</name>
<dbReference type="Proteomes" id="UP000479190">
    <property type="component" value="Unassembled WGS sequence"/>
</dbReference>
<evidence type="ECO:0000313" key="3">
    <source>
        <dbReference type="Proteomes" id="UP000479190"/>
    </source>
</evidence>
<gene>
    <name evidence="2" type="ORF">TBRA_LOCUS3589</name>
</gene>
<evidence type="ECO:0000313" key="2">
    <source>
        <dbReference type="EMBL" id="CAB0031622.1"/>
    </source>
</evidence>
<protein>
    <submittedName>
        <fullName evidence="2">Uncharacterized protein</fullName>
    </submittedName>
</protein>
<proteinExistence type="predicted"/>
<keyword evidence="3" id="KW-1185">Reference proteome</keyword>
<accession>A0A6H5I9K1</accession>